<comment type="caution">
    <text evidence="2">The sequence shown here is derived from an EMBL/GenBank/DDBJ whole genome shotgun (WGS) entry which is preliminary data.</text>
</comment>
<feature type="transmembrane region" description="Helical" evidence="1">
    <location>
        <begin position="5"/>
        <end position="23"/>
    </location>
</feature>
<name>A0A1F5G3A3_9BACT</name>
<gene>
    <name evidence="2" type="ORF">A2Z23_00170</name>
</gene>
<evidence type="ECO:0000256" key="1">
    <source>
        <dbReference type="SAM" id="Phobius"/>
    </source>
</evidence>
<protein>
    <submittedName>
        <fullName evidence="2">Uncharacterized protein</fullName>
    </submittedName>
</protein>
<keyword evidence="1" id="KW-0472">Membrane</keyword>
<dbReference type="EMBL" id="MFAV01000020">
    <property type="protein sequence ID" value="OGD86319.1"/>
    <property type="molecule type" value="Genomic_DNA"/>
</dbReference>
<sequence length="131" mass="15308">MQKFLISIMLAWGLSVAIFFLYATKNAGENLISDFIFAFLLFLALSFTLSLVFYALRIFLARLFQRKKIKWEDEEKDLRPLWRASFRISLAVSFFVSFVAFLKLEEQLNVFNLVILAAIIIVAMIWLRGVR</sequence>
<reference evidence="2 3" key="1">
    <citation type="journal article" date="2016" name="Nat. Commun.">
        <title>Thousands of microbial genomes shed light on interconnected biogeochemical processes in an aquifer system.</title>
        <authorList>
            <person name="Anantharaman K."/>
            <person name="Brown C.T."/>
            <person name="Hug L.A."/>
            <person name="Sharon I."/>
            <person name="Castelle C.J."/>
            <person name="Probst A.J."/>
            <person name="Thomas B.C."/>
            <person name="Singh A."/>
            <person name="Wilkins M.J."/>
            <person name="Karaoz U."/>
            <person name="Brodie E.L."/>
            <person name="Williams K.H."/>
            <person name="Hubbard S.S."/>
            <person name="Banfield J.F."/>
        </authorList>
    </citation>
    <scope>NUCLEOTIDE SEQUENCE [LARGE SCALE GENOMIC DNA]</scope>
</reference>
<feature type="transmembrane region" description="Helical" evidence="1">
    <location>
        <begin position="35"/>
        <end position="60"/>
    </location>
</feature>
<keyword evidence="1" id="KW-1133">Transmembrane helix</keyword>
<dbReference type="Proteomes" id="UP000176628">
    <property type="component" value="Unassembled WGS sequence"/>
</dbReference>
<evidence type="ECO:0000313" key="2">
    <source>
        <dbReference type="EMBL" id="OGD86319.1"/>
    </source>
</evidence>
<keyword evidence="1" id="KW-0812">Transmembrane</keyword>
<dbReference type="AlphaFoldDB" id="A0A1F5G3A3"/>
<organism evidence="2 3">
    <name type="scientific">Candidatus Curtissbacteria bacterium RBG_16_39_7</name>
    <dbReference type="NCBI Taxonomy" id="1797707"/>
    <lineage>
        <taxon>Bacteria</taxon>
        <taxon>Candidatus Curtissiibacteriota</taxon>
    </lineage>
</organism>
<accession>A0A1F5G3A3</accession>
<proteinExistence type="predicted"/>
<feature type="transmembrane region" description="Helical" evidence="1">
    <location>
        <begin position="108"/>
        <end position="127"/>
    </location>
</feature>
<evidence type="ECO:0000313" key="3">
    <source>
        <dbReference type="Proteomes" id="UP000176628"/>
    </source>
</evidence>
<feature type="transmembrane region" description="Helical" evidence="1">
    <location>
        <begin position="81"/>
        <end position="102"/>
    </location>
</feature>